<reference evidence="1" key="1">
    <citation type="submission" date="2022-08" db="EMBL/GenBank/DDBJ databases">
        <title>Multi-unit outbreak of Pandoraea commovens among non-cystic fibrosis intensive care patients from 2019 to 2021 in Berlin, Germany.</title>
        <authorList>
            <person name="Menzel P."/>
        </authorList>
    </citation>
    <scope>NUCLEOTIDE SEQUENCE</scope>
    <source>
        <strain evidence="1">LB-19-202-79</strain>
    </source>
</reference>
<protein>
    <submittedName>
        <fullName evidence="1">Uncharacterized protein</fullName>
    </submittedName>
</protein>
<sequence length="60" mass="6967">MEIAVSDAELAMLEQIRELYELPSIEETVTWLLKARVREQMERVSGRRRAIYEVKQGSAS</sequence>
<gene>
    <name evidence="1" type="ORF">NTU39_05600</name>
</gene>
<evidence type="ECO:0000313" key="2">
    <source>
        <dbReference type="Proteomes" id="UP001058980"/>
    </source>
</evidence>
<keyword evidence="2" id="KW-1185">Reference proteome</keyword>
<accession>A0ABY5QKZ1</accession>
<dbReference type="EMBL" id="CP102780">
    <property type="protein sequence ID" value="UVA80498.1"/>
    <property type="molecule type" value="Genomic_DNA"/>
</dbReference>
<dbReference type="RefSeq" id="WP_257959430.1">
    <property type="nucleotide sequence ID" value="NZ_CP102780.1"/>
</dbReference>
<organism evidence="1 2">
    <name type="scientific">Pandoraea commovens</name>
    <dbReference type="NCBI Taxonomy" id="2508289"/>
    <lineage>
        <taxon>Bacteria</taxon>
        <taxon>Pseudomonadati</taxon>
        <taxon>Pseudomonadota</taxon>
        <taxon>Betaproteobacteria</taxon>
        <taxon>Burkholderiales</taxon>
        <taxon>Burkholderiaceae</taxon>
        <taxon>Pandoraea</taxon>
    </lineage>
</organism>
<proteinExistence type="predicted"/>
<dbReference type="Proteomes" id="UP001058980">
    <property type="component" value="Chromosome"/>
</dbReference>
<name>A0ABY5QKZ1_9BURK</name>
<evidence type="ECO:0000313" key="1">
    <source>
        <dbReference type="EMBL" id="UVA80498.1"/>
    </source>
</evidence>